<evidence type="ECO:0000256" key="2">
    <source>
        <dbReference type="ARBA" id="ARBA00023125"/>
    </source>
</evidence>
<comment type="caution">
    <text evidence="5">The sequence shown here is derived from an EMBL/GenBank/DDBJ whole genome shotgun (WGS) entry which is preliminary data.</text>
</comment>
<dbReference type="InterPro" id="IPR028082">
    <property type="entry name" value="Peripla_BP_I"/>
</dbReference>
<dbReference type="Gene3D" id="1.10.260.40">
    <property type="entry name" value="lambda repressor-like DNA-binding domains"/>
    <property type="match status" value="1"/>
</dbReference>
<dbReference type="Pfam" id="PF13377">
    <property type="entry name" value="Peripla_BP_3"/>
    <property type="match status" value="1"/>
</dbReference>
<evidence type="ECO:0000259" key="4">
    <source>
        <dbReference type="PROSITE" id="PS50932"/>
    </source>
</evidence>
<reference evidence="5" key="1">
    <citation type="submission" date="2023-06" db="EMBL/GenBank/DDBJ databases">
        <title>MT1 and MT2 Draft Genomes of Novel Species.</title>
        <authorList>
            <person name="Venkateswaran K."/>
        </authorList>
    </citation>
    <scope>NUCLEOTIDE SEQUENCE</scope>
    <source>
        <strain evidence="5">IIF3SC-B10</strain>
    </source>
</reference>
<dbReference type="SUPFAM" id="SSF47413">
    <property type="entry name" value="lambda repressor-like DNA-binding domains"/>
    <property type="match status" value="1"/>
</dbReference>
<dbReference type="PANTHER" id="PTHR30146:SF109">
    <property type="entry name" value="HTH-TYPE TRANSCRIPTIONAL REGULATOR GALS"/>
    <property type="match status" value="1"/>
</dbReference>
<dbReference type="Proteomes" id="UP001174209">
    <property type="component" value="Unassembled WGS sequence"/>
</dbReference>
<keyword evidence="3" id="KW-0804">Transcription</keyword>
<dbReference type="PANTHER" id="PTHR30146">
    <property type="entry name" value="LACI-RELATED TRANSCRIPTIONAL REPRESSOR"/>
    <property type="match status" value="1"/>
</dbReference>
<protein>
    <submittedName>
        <fullName evidence="5">LacI family DNA-binding transcriptional regulator</fullName>
    </submittedName>
</protein>
<evidence type="ECO:0000313" key="6">
    <source>
        <dbReference type="Proteomes" id="UP001174209"/>
    </source>
</evidence>
<evidence type="ECO:0000256" key="3">
    <source>
        <dbReference type="ARBA" id="ARBA00023163"/>
    </source>
</evidence>
<dbReference type="GO" id="GO:0003677">
    <property type="term" value="F:DNA binding"/>
    <property type="evidence" value="ECO:0007669"/>
    <property type="project" value="UniProtKB-KW"/>
</dbReference>
<name>A0ABT8K4C1_9MICC</name>
<evidence type="ECO:0000256" key="1">
    <source>
        <dbReference type="ARBA" id="ARBA00023015"/>
    </source>
</evidence>
<dbReference type="Gene3D" id="3.40.50.2300">
    <property type="match status" value="2"/>
</dbReference>
<dbReference type="InterPro" id="IPR010982">
    <property type="entry name" value="Lambda_DNA-bd_dom_sf"/>
</dbReference>
<dbReference type="CDD" id="cd01392">
    <property type="entry name" value="HTH_LacI"/>
    <property type="match status" value="1"/>
</dbReference>
<accession>A0ABT8K4C1</accession>
<dbReference type="PROSITE" id="PS50932">
    <property type="entry name" value="HTH_LACI_2"/>
    <property type="match status" value="1"/>
</dbReference>
<dbReference type="SUPFAM" id="SSF53822">
    <property type="entry name" value="Periplasmic binding protein-like I"/>
    <property type="match status" value="1"/>
</dbReference>
<dbReference type="EMBL" id="JAROCG010000002">
    <property type="protein sequence ID" value="MDN4612285.1"/>
    <property type="molecule type" value="Genomic_DNA"/>
</dbReference>
<organism evidence="5 6">
    <name type="scientific">Arthrobacter burdickii</name>
    <dbReference type="NCBI Taxonomy" id="3035920"/>
    <lineage>
        <taxon>Bacteria</taxon>
        <taxon>Bacillati</taxon>
        <taxon>Actinomycetota</taxon>
        <taxon>Actinomycetes</taxon>
        <taxon>Micrococcales</taxon>
        <taxon>Micrococcaceae</taxon>
        <taxon>Arthrobacter</taxon>
    </lineage>
</organism>
<dbReference type="InterPro" id="IPR046335">
    <property type="entry name" value="LacI/GalR-like_sensor"/>
</dbReference>
<evidence type="ECO:0000313" key="5">
    <source>
        <dbReference type="EMBL" id="MDN4612285.1"/>
    </source>
</evidence>
<keyword evidence="2 5" id="KW-0238">DNA-binding</keyword>
<dbReference type="InterPro" id="IPR000843">
    <property type="entry name" value="HTH_LacI"/>
</dbReference>
<keyword evidence="6" id="KW-1185">Reference proteome</keyword>
<dbReference type="SMART" id="SM00354">
    <property type="entry name" value="HTH_LACI"/>
    <property type="match status" value="1"/>
</dbReference>
<keyword evidence="1" id="KW-0805">Transcription regulation</keyword>
<dbReference type="CDD" id="cd06285">
    <property type="entry name" value="PBP1_LacI-like"/>
    <property type="match status" value="1"/>
</dbReference>
<dbReference type="RefSeq" id="WP_301229188.1">
    <property type="nucleotide sequence ID" value="NZ_JAROCG010000002.1"/>
</dbReference>
<gene>
    <name evidence="5" type="ORF">P5G52_15565</name>
</gene>
<sequence length="366" mass="38650">MKAPGKRRPAVTLKDLAAELGIHVSTVSRVLHSDTEVARGAASKETAQKVRDLAKSRGYSPDPQATSLRTRRTRAIGVIVPRLSDIVLATMYEGVEEAAAESNHSTFVMNSHDSLDEQRRKAEIMLARRVDGLILGDVHAGSSLVDDLTARHVPFVLMNRRYPGFPSSTCDDTAGGRLVADHLWSVGHRSVAILAGEPYASTGVDRTAGFVERWHELGGEVPADRILPSRFDTEGGRQAGEELLSLRGEVPTAVFAVNDFAAIGAMGAFRAAGLVVGQDIAVVGFNDTSLAAQLPIPLTSVRSPMVEIGRAAVGMLRRVMNGEEVASVRHPPELFVRESSASAGAAPRGAAVVLAGSSGTGGLQAP</sequence>
<feature type="domain" description="HTH lacI-type" evidence="4">
    <location>
        <begin position="11"/>
        <end position="70"/>
    </location>
</feature>
<proteinExistence type="predicted"/>
<dbReference type="Pfam" id="PF00356">
    <property type="entry name" value="LacI"/>
    <property type="match status" value="1"/>
</dbReference>